<dbReference type="SUPFAM" id="SSF52540">
    <property type="entry name" value="P-loop containing nucleoside triphosphate hydrolases"/>
    <property type="match status" value="2"/>
</dbReference>
<dbReference type="GO" id="GO:0016887">
    <property type="term" value="F:ATP hydrolysis activity"/>
    <property type="evidence" value="ECO:0007669"/>
    <property type="project" value="InterPro"/>
</dbReference>
<protein>
    <recommendedName>
        <fullName evidence="2">Structural maintenance of chromosomes protein 5</fullName>
    </recommendedName>
</protein>
<feature type="region of interest" description="Disordered" evidence="5">
    <location>
        <begin position="1"/>
        <end position="26"/>
    </location>
</feature>
<evidence type="ECO:0000259" key="6">
    <source>
        <dbReference type="Pfam" id="PF13476"/>
    </source>
</evidence>
<evidence type="ECO:0000256" key="3">
    <source>
        <dbReference type="ARBA" id="ARBA00023054"/>
    </source>
</evidence>
<evidence type="ECO:0000256" key="5">
    <source>
        <dbReference type="SAM" id="MobiDB-lite"/>
    </source>
</evidence>
<evidence type="ECO:0000313" key="8">
    <source>
        <dbReference type="Proteomes" id="UP001465755"/>
    </source>
</evidence>
<dbReference type="InterPro" id="IPR038729">
    <property type="entry name" value="Rad50/SbcC_AAA"/>
</dbReference>
<feature type="domain" description="Rad50/SbcC-type AAA" evidence="6">
    <location>
        <begin position="37"/>
        <end position="245"/>
    </location>
</feature>
<dbReference type="InterPro" id="IPR027417">
    <property type="entry name" value="P-loop_NTPase"/>
</dbReference>
<dbReference type="PANTHER" id="PTHR45916">
    <property type="entry name" value="STRUCTURAL MAINTENANCE OF CHROMOSOMES PROTEIN 5"/>
    <property type="match status" value="1"/>
</dbReference>
<feature type="coiled-coil region" evidence="4">
    <location>
        <begin position="799"/>
        <end position="826"/>
    </location>
</feature>
<dbReference type="GO" id="GO:0000724">
    <property type="term" value="P:double-strand break repair via homologous recombination"/>
    <property type="evidence" value="ECO:0007669"/>
    <property type="project" value="TreeGrafter"/>
</dbReference>
<dbReference type="AlphaFoldDB" id="A0AAW1PKB7"/>
<dbReference type="Proteomes" id="UP001465755">
    <property type="component" value="Unassembled WGS sequence"/>
</dbReference>
<organism evidence="7 8">
    <name type="scientific">Symbiochloris irregularis</name>
    <dbReference type="NCBI Taxonomy" id="706552"/>
    <lineage>
        <taxon>Eukaryota</taxon>
        <taxon>Viridiplantae</taxon>
        <taxon>Chlorophyta</taxon>
        <taxon>core chlorophytes</taxon>
        <taxon>Trebouxiophyceae</taxon>
        <taxon>Trebouxiales</taxon>
        <taxon>Trebouxiaceae</taxon>
        <taxon>Symbiochloris</taxon>
    </lineage>
</organism>
<evidence type="ECO:0000256" key="2">
    <source>
        <dbReference type="ARBA" id="ARBA00018687"/>
    </source>
</evidence>
<keyword evidence="8" id="KW-1185">Reference proteome</keyword>
<evidence type="ECO:0000313" key="7">
    <source>
        <dbReference type="EMBL" id="KAK9813986.1"/>
    </source>
</evidence>
<feature type="compositionally biased region" description="Polar residues" evidence="5">
    <location>
        <begin position="307"/>
        <end position="316"/>
    </location>
</feature>
<proteinExistence type="inferred from homology"/>
<evidence type="ECO:0000256" key="4">
    <source>
        <dbReference type="SAM" id="Coils"/>
    </source>
</evidence>
<dbReference type="Gene3D" id="1.10.287.1490">
    <property type="match status" value="1"/>
</dbReference>
<feature type="region of interest" description="Disordered" evidence="5">
    <location>
        <begin position="282"/>
        <end position="320"/>
    </location>
</feature>
<accession>A0AAW1PKB7</accession>
<comment type="caution">
    <text evidence="7">The sequence shown here is derived from an EMBL/GenBank/DDBJ whole genome shotgun (WGS) entry which is preliminary data.</text>
</comment>
<feature type="coiled-coil region" evidence="4">
    <location>
        <begin position="343"/>
        <end position="409"/>
    </location>
</feature>
<dbReference type="GO" id="GO:0005634">
    <property type="term" value="C:nucleus"/>
    <property type="evidence" value="ECO:0007669"/>
    <property type="project" value="TreeGrafter"/>
</dbReference>
<sequence>MPAASKRSLVIEDDEDTEPTPSKRACPGGYAKGAVMKVKVHNFMVYRDAEVVPGSRLNLILGPNGTGKSTLVCALCLGLAGDTKLLGRADTMSDFVLQGEAEGWIEITLSRDDNGRPITFRRQIRTRDNHSDWKIDGRAAKKDDVVKAVKGLHVQLDNLCQFLPQDKVSEFARLNPEQLLAKTQQAIGDSSLYDLHQELIAARKDLKEAEASKKVLDDQLGNAQNANQALERDVKRFEQREKLLKEVDLGENKILWSKVQQTQDEMVEQRQKLEDGKARLKEKKKEFDAAQAPRKAKQAEVERARKQTSAAQGQSKAQDDVCHKLSKALEDAEGELAAKWTELEGLQHREDQRLKEIDNARKRVNECQARLDRVTEEVQQYNGLSPEELQQLGRERTEKEVLIRGLEGEVDDIRREGDAAGRERTRLSARLARLRDMRMARLRWLDSKNRGMQNFCEWLAQNQNRFRQHVYGPVLTEMSVADPQHQRFVEGQLGYSVLSRFVTQNQGDQQLLQQEMERKNLRVAVTNWPGNAQQVLSHPKGDASKYASYGVTHTLDEVIEAPNIIKHVLNDGHNISTAYVGSRNCDHKRLLKEQTLVTNLWTPTDHYTVFGSAYNADARGETVNGVNNNPNGPLGIGGGASEEAEVRELEQQIASIDQTMLEQEAKVRQKQSDVRAAEAESEALRKRITKAQEERRELTKRKGKVQTDLDKLKRALEAKERSKSFLDEEPKIRQAIAGKNVNAARDVAKLVKAMQELQDLITKHVLADLQQRELMWQKFSMDDAIKGQEQALIELQSAMEMLHALVEQTRNALKDARAAAEDKTGKMNDELKAAFADLPTSIPQLEEWIAQKKQAADEIVCSNPGVMAEYTKRKKQIADLEAQGGSVQDKVDLHRSVIAERRARWAPELVRITAAINENFSANFCDIACAGEVGLGIQGQEDAGPLDFDDPGLEYDKMAIHIRVKFRDNEPMQLLTPLRQSGGERALTTMLYLIAIQGVTVCPFRVVDEINQGMDQIYERQVFKLLSIAAGRPGTPQCFMLTPKLLNNLPFSPEVKVLSIFNGPHLQKVERPFSKAQLLGTRARPVQAAA</sequence>
<dbReference type="GO" id="GO:0003697">
    <property type="term" value="F:single-stranded DNA binding"/>
    <property type="evidence" value="ECO:0007669"/>
    <property type="project" value="TreeGrafter"/>
</dbReference>
<comment type="similarity">
    <text evidence="1">Belongs to the SMC family. SMC5 subfamily.</text>
</comment>
<reference evidence="7 8" key="1">
    <citation type="journal article" date="2024" name="Nat. Commun.">
        <title>Phylogenomics reveals the evolutionary origins of lichenization in chlorophyte algae.</title>
        <authorList>
            <person name="Puginier C."/>
            <person name="Libourel C."/>
            <person name="Otte J."/>
            <person name="Skaloud P."/>
            <person name="Haon M."/>
            <person name="Grisel S."/>
            <person name="Petersen M."/>
            <person name="Berrin J.G."/>
            <person name="Delaux P.M."/>
            <person name="Dal Grande F."/>
            <person name="Keller J."/>
        </authorList>
    </citation>
    <scope>NUCLEOTIDE SEQUENCE [LARGE SCALE GENOMIC DNA]</scope>
    <source>
        <strain evidence="7 8">SAG 2036</strain>
    </source>
</reference>
<gene>
    <name evidence="7" type="ORF">WJX73_007994</name>
</gene>
<keyword evidence="3 4" id="KW-0175">Coiled coil</keyword>
<dbReference type="PANTHER" id="PTHR45916:SF1">
    <property type="entry name" value="STRUCTURAL MAINTENANCE OF CHROMOSOMES PROTEIN 5"/>
    <property type="match status" value="1"/>
</dbReference>
<name>A0AAW1PKB7_9CHLO</name>
<dbReference type="EMBL" id="JALJOQ010000002">
    <property type="protein sequence ID" value="KAK9813986.1"/>
    <property type="molecule type" value="Genomic_DNA"/>
</dbReference>
<evidence type="ECO:0000256" key="1">
    <source>
        <dbReference type="ARBA" id="ARBA00010171"/>
    </source>
</evidence>
<feature type="coiled-coil region" evidence="4">
    <location>
        <begin position="639"/>
        <end position="760"/>
    </location>
</feature>
<dbReference type="Gene3D" id="3.40.50.300">
    <property type="entry name" value="P-loop containing nucleotide triphosphate hydrolases"/>
    <property type="match status" value="2"/>
</dbReference>
<dbReference type="Pfam" id="PF13476">
    <property type="entry name" value="AAA_23"/>
    <property type="match status" value="1"/>
</dbReference>
<dbReference type="GO" id="GO:0030915">
    <property type="term" value="C:Smc5-Smc6 complex"/>
    <property type="evidence" value="ECO:0007669"/>
    <property type="project" value="TreeGrafter"/>
</dbReference>